<dbReference type="Gene3D" id="2.40.50.140">
    <property type="entry name" value="Nucleic acid-binding proteins"/>
    <property type="match status" value="1"/>
</dbReference>
<dbReference type="GO" id="GO:0006310">
    <property type="term" value="P:DNA recombination"/>
    <property type="evidence" value="ECO:0007669"/>
    <property type="project" value="UniProtKB-KW"/>
</dbReference>
<keyword evidence="6 14" id="KW-0227">DNA damage</keyword>
<keyword evidence="1 14" id="KW-0436">Ligase</keyword>
<keyword evidence="8" id="KW-0460">Magnesium</keyword>
<dbReference type="SUPFAM" id="SSF56091">
    <property type="entry name" value="DNA ligase/mRNA capping enzyme, catalytic domain"/>
    <property type="match status" value="1"/>
</dbReference>
<evidence type="ECO:0000256" key="10">
    <source>
        <dbReference type="ARBA" id="ARBA00023204"/>
    </source>
</evidence>
<comment type="function">
    <text evidence="13">DNA ligase that seals nicks in double-stranded DNA during DNA replication, DNA recombination and DNA repair.</text>
</comment>
<feature type="domain" description="ATP-dependent DNA ligase family profile" evidence="16">
    <location>
        <begin position="301"/>
        <end position="414"/>
    </location>
</feature>
<dbReference type="RefSeq" id="WP_090590115.1">
    <property type="nucleotide sequence ID" value="NZ_LT629688.1"/>
</dbReference>
<evidence type="ECO:0000256" key="3">
    <source>
        <dbReference type="ARBA" id="ARBA00022705"/>
    </source>
</evidence>
<dbReference type="AlphaFoldDB" id="A0A1G6SQ66"/>
<keyword evidence="10 14" id="KW-0234">DNA repair</keyword>
<evidence type="ECO:0000256" key="11">
    <source>
        <dbReference type="ARBA" id="ARBA00023306"/>
    </source>
</evidence>
<keyword evidence="9 14" id="KW-0233">DNA recombination</keyword>
<dbReference type="PANTHER" id="PTHR45674:SF13">
    <property type="entry name" value="DNA LIGASE-RELATED"/>
    <property type="match status" value="1"/>
</dbReference>
<dbReference type="GO" id="GO:0046872">
    <property type="term" value="F:metal ion binding"/>
    <property type="evidence" value="ECO:0007669"/>
    <property type="project" value="UniProtKB-KW"/>
</dbReference>
<evidence type="ECO:0000259" key="16">
    <source>
        <dbReference type="PROSITE" id="PS50160"/>
    </source>
</evidence>
<dbReference type="PROSITE" id="PS00333">
    <property type="entry name" value="DNA_LIGASE_A2"/>
    <property type="match status" value="1"/>
</dbReference>
<dbReference type="PANTHER" id="PTHR45674">
    <property type="entry name" value="DNA LIGASE 1/3 FAMILY MEMBER"/>
    <property type="match status" value="1"/>
</dbReference>
<protein>
    <recommendedName>
        <fullName evidence="14">DNA ligase</fullName>
        <ecNumber evidence="14">6.5.1.1</ecNumber>
    </recommendedName>
</protein>
<dbReference type="SUPFAM" id="SSF117018">
    <property type="entry name" value="ATP-dependent DNA ligase DNA-binding domain"/>
    <property type="match status" value="1"/>
</dbReference>
<dbReference type="InterPro" id="IPR012340">
    <property type="entry name" value="NA-bd_OB-fold"/>
</dbReference>
<gene>
    <name evidence="17" type="ORF">SAMN04489747_0394</name>
</gene>
<dbReference type="InterPro" id="IPR012310">
    <property type="entry name" value="DNA_ligase_ATP-dep_cent"/>
</dbReference>
<dbReference type="GO" id="GO:0006260">
    <property type="term" value="P:DNA replication"/>
    <property type="evidence" value="ECO:0007669"/>
    <property type="project" value="UniProtKB-KW"/>
</dbReference>
<dbReference type="GO" id="GO:0006281">
    <property type="term" value="P:DNA repair"/>
    <property type="evidence" value="ECO:0007669"/>
    <property type="project" value="UniProtKB-KW"/>
</dbReference>
<organism evidence="17 18">
    <name type="scientific">Auraticoccus monumenti</name>
    <dbReference type="NCBI Taxonomy" id="675864"/>
    <lineage>
        <taxon>Bacteria</taxon>
        <taxon>Bacillati</taxon>
        <taxon>Actinomycetota</taxon>
        <taxon>Actinomycetes</taxon>
        <taxon>Propionibacteriales</taxon>
        <taxon>Propionibacteriaceae</taxon>
        <taxon>Auraticoccus</taxon>
    </lineage>
</organism>
<dbReference type="FunFam" id="2.40.50.140:FF:000163">
    <property type="entry name" value="Probable DNA ligase"/>
    <property type="match status" value="1"/>
</dbReference>
<dbReference type="OrthoDB" id="3733803at2"/>
<keyword evidence="3" id="KW-0235">DNA replication</keyword>
<dbReference type="InterPro" id="IPR012309">
    <property type="entry name" value="DNA_ligase_ATP-dep_C"/>
</dbReference>
<dbReference type="Pfam" id="PF04675">
    <property type="entry name" value="DNA_ligase_A_N"/>
    <property type="match status" value="1"/>
</dbReference>
<dbReference type="STRING" id="675864.SAMN04489747_0394"/>
<dbReference type="EMBL" id="LT629688">
    <property type="protein sequence ID" value="SDD18988.1"/>
    <property type="molecule type" value="Genomic_DNA"/>
</dbReference>
<dbReference type="InterPro" id="IPR050191">
    <property type="entry name" value="ATP-dep_DNA_ligase"/>
</dbReference>
<dbReference type="Pfam" id="PF04679">
    <property type="entry name" value="DNA_ligase_A_C"/>
    <property type="match status" value="1"/>
</dbReference>
<dbReference type="GO" id="GO:0071897">
    <property type="term" value="P:DNA biosynthetic process"/>
    <property type="evidence" value="ECO:0007669"/>
    <property type="project" value="InterPro"/>
</dbReference>
<evidence type="ECO:0000313" key="17">
    <source>
        <dbReference type="EMBL" id="SDD18988.1"/>
    </source>
</evidence>
<keyword evidence="11" id="KW-0131">Cell cycle</keyword>
<evidence type="ECO:0000256" key="9">
    <source>
        <dbReference type="ARBA" id="ARBA00023172"/>
    </source>
</evidence>
<evidence type="ECO:0000256" key="7">
    <source>
        <dbReference type="ARBA" id="ARBA00022840"/>
    </source>
</evidence>
<keyword evidence="7 14" id="KW-0067">ATP-binding</keyword>
<proteinExistence type="inferred from homology"/>
<evidence type="ECO:0000256" key="6">
    <source>
        <dbReference type="ARBA" id="ARBA00022763"/>
    </source>
</evidence>
<dbReference type="InterPro" id="IPR016059">
    <property type="entry name" value="DNA_ligase_ATP-dep_CS"/>
</dbReference>
<dbReference type="GO" id="GO:0005524">
    <property type="term" value="F:ATP binding"/>
    <property type="evidence" value="ECO:0007669"/>
    <property type="project" value="UniProtKB-KW"/>
</dbReference>
<dbReference type="InterPro" id="IPR012308">
    <property type="entry name" value="DNA_ligase_ATP-dep_N"/>
</dbReference>
<sequence>MEQLTLGEVVATSARVGATRARTAKREAIAALLVRAGADEVGLLTDWLSGSLRQRRTGVGWRSLTDLPEPATTSTLTVVEVDAVLDALEGESGTGSQQRRRTLLHDLMGRATAEEQVFLRRLLTGELRQGALDGVVLDAVAAASELPLALVRRAAMLGGTASAVAVAAREGGASALEAFRLELMRPVRPMLASSAPEVGEALDALAPPWLVDAKLDGIRIQVHRDGQDVRVWSRSLDDITERMPEVVATVRALPAERLVLDGEALAVDEAGRAVAFQDSASLAARHQRSDTAASGSGLGCWFFDVLHRDGRDLLDAPAAERAAELAEVAGDLVVPRLSTADRDAALAFAAEALTAGHEGVVVKDPAGPWEAGRRGKGWIKVKPRHTLDLVVLAVEHGSGRRSGLLSNIHLGAREGDGFVMLGKTFKGMTDEMLAWQTERFRSLEWPDSPWVVERGDWVVPLRPEQVVEIAFDGLQRSTRYPGGLALRFARVLRYREDKTADEADTIDAVRRLAAG</sequence>
<dbReference type="GO" id="GO:0003677">
    <property type="term" value="F:DNA binding"/>
    <property type="evidence" value="ECO:0007669"/>
    <property type="project" value="InterPro"/>
</dbReference>
<evidence type="ECO:0000256" key="2">
    <source>
        <dbReference type="ARBA" id="ARBA00022618"/>
    </source>
</evidence>
<evidence type="ECO:0000256" key="5">
    <source>
        <dbReference type="ARBA" id="ARBA00022741"/>
    </source>
</evidence>
<evidence type="ECO:0000313" key="18">
    <source>
        <dbReference type="Proteomes" id="UP000198546"/>
    </source>
</evidence>
<dbReference type="Gene3D" id="1.10.3260.10">
    <property type="entry name" value="DNA ligase, ATP-dependent, N-terminal domain"/>
    <property type="match status" value="1"/>
</dbReference>
<keyword evidence="18" id="KW-1185">Reference proteome</keyword>
<dbReference type="PROSITE" id="PS00697">
    <property type="entry name" value="DNA_LIGASE_A1"/>
    <property type="match status" value="1"/>
</dbReference>
<evidence type="ECO:0000256" key="1">
    <source>
        <dbReference type="ARBA" id="ARBA00022598"/>
    </source>
</evidence>
<dbReference type="PROSITE" id="PS50160">
    <property type="entry name" value="DNA_LIGASE_A3"/>
    <property type="match status" value="1"/>
</dbReference>
<dbReference type="EC" id="6.5.1.1" evidence="14"/>
<evidence type="ECO:0000256" key="12">
    <source>
        <dbReference type="ARBA" id="ARBA00034003"/>
    </source>
</evidence>
<dbReference type="NCBIfam" id="NF002868">
    <property type="entry name" value="PRK03180.1"/>
    <property type="match status" value="1"/>
</dbReference>
<evidence type="ECO:0000256" key="15">
    <source>
        <dbReference type="RuleBase" id="RU004196"/>
    </source>
</evidence>
<keyword evidence="2" id="KW-0132">Cell division</keyword>
<dbReference type="GO" id="GO:0051301">
    <property type="term" value="P:cell division"/>
    <property type="evidence" value="ECO:0007669"/>
    <property type="project" value="UniProtKB-KW"/>
</dbReference>
<reference evidence="17 18" key="1">
    <citation type="submission" date="2016-10" db="EMBL/GenBank/DDBJ databases">
        <authorList>
            <person name="de Groot N.N."/>
        </authorList>
    </citation>
    <scope>NUCLEOTIDE SEQUENCE [LARGE SCALE GENOMIC DNA]</scope>
    <source>
        <strain evidence="17 18">MON 2.2</strain>
    </source>
</reference>
<keyword evidence="5 14" id="KW-0547">Nucleotide-binding</keyword>
<accession>A0A1G6SQ66</accession>
<evidence type="ECO:0000256" key="13">
    <source>
        <dbReference type="ARBA" id="ARBA00054532"/>
    </source>
</evidence>
<dbReference type="InterPro" id="IPR036599">
    <property type="entry name" value="DNA_ligase_N_sf"/>
</dbReference>
<dbReference type="Gene3D" id="3.30.470.30">
    <property type="entry name" value="DNA ligase/mRNA capping enzyme"/>
    <property type="match status" value="1"/>
</dbReference>
<dbReference type="GO" id="GO:0003910">
    <property type="term" value="F:DNA ligase (ATP) activity"/>
    <property type="evidence" value="ECO:0007669"/>
    <property type="project" value="UniProtKB-EC"/>
</dbReference>
<evidence type="ECO:0000256" key="8">
    <source>
        <dbReference type="ARBA" id="ARBA00022842"/>
    </source>
</evidence>
<dbReference type="SUPFAM" id="SSF50249">
    <property type="entry name" value="Nucleic acid-binding proteins"/>
    <property type="match status" value="1"/>
</dbReference>
<evidence type="ECO:0000256" key="14">
    <source>
        <dbReference type="RuleBase" id="RU000617"/>
    </source>
</evidence>
<dbReference type="Pfam" id="PF01068">
    <property type="entry name" value="DNA_ligase_A_M"/>
    <property type="match status" value="1"/>
</dbReference>
<name>A0A1G6SQ66_9ACTN</name>
<comment type="catalytic activity">
    <reaction evidence="12 14">
        <text>ATP + (deoxyribonucleotide)n-3'-hydroxyl + 5'-phospho-(deoxyribonucleotide)m = (deoxyribonucleotide)n+m + AMP + diphosphate.</text>
        <dbReference type="EC" id="6.5.1.1"/>
    </reaction>
</comment>
<dbReference type="InterPro" id="IPR000977">
    <property type="entry name" value="DNA_ligase_ATP-dep"/>
</dbReference>
<dbReference type="Proteomes" id="UP000198546">
    <property type="component" value="Chromosome i"/>
</dbReference>
<dbReference type="NCBIfam" id="TIGR00574">
    <property type="entry name" value="dnl1"/>
    <property type="match status" value="1"/>
</dbReference>
<comment type="similarity">
    <text evidence="15">Belongs to the ATP-dependent DNA ligase family.</text>
</comment>
<keyword evidence="4" id="KW-0479">Metal-binding</keyword>
<evidence type="ECO:0000256" key="4">
    <source>
        <dbReference type="ARBA" id="ARBA00022723"/>
    </source>
</evidence>